<keyword evidence="1" id="KW-0812">Transmembrane</keyword>
<dbReference type="Proteomes" id="UP000324585">
    <property type="component" value="Unassembled WGS sequence"/>
</dbReference>
<dbReference type="EMBL" id="VRMN01000005">
    <property type="protein sequence ID" value="KAA8494270.1"/>
    <property type="molecule type" value="Genomic_DNA"/>
</dbReference>
<evidence type="ECO:0000256" key="1">
    <source>
        <dbReference type="SAM" id="Phobius"/>
    </source>
</evidence>
<keyword evidence="3" id="KW-1185">Reference proteome</keyword>
<dbReference type="OrthoDB" id="10482819at2759"/>
<reference evidence="3" key="1">
    <citation type="journal article" date="2019" name="Nat. Commun.">
        <title>Expansion of phycobilisome linker gene families in mesophilic red algae.</title>
        <authorList>
            <person name="Lee J."/>
            <person name="Kim D."/>
            <person name="Bhattacharya D."/>
            <person name="Yoon H.S."/>
        </authorList>
    </citation>
    <scope>NUCLEOTIDE SEQUENCE [LARGE SCALE GENOMIC DNA]</scope>
    <source>
        <strain evidence="3">CCMP 1328</strain>
    </source>
</reference>
<keyword evidence="1" id="KW-0472">Membrane</keyword>
<proteinExistence type="predicted"/>
<accession>A0A5J4YTL0</accession>
<evidence type="ECO:0000313" key="3">
    <source>
        <dbReference type="Proteomes" id="UP000324585"/>
    </source>
</evidence>
<protein>
    <submittedName>
        <fullName evidence="2">Uncharacterized protein</fullName>
    </submittedName>
</protein>
<sequence>MCSGLGELWARVLAKELLDRTGRGGDTAHAPAPCLTACQLRWWCKRTRCLCICQTRGAALGSGSGKMGAESFKSWGVCGAASSVLGALTMFLFYMGMAKEYAFFGYEGSFSEAADACMRTLITFGALFVISLLAFVYGSLRKDSESESATYTAVS</sequence>
<evidence type="ECO:0000313" key="2">
    <source>
        <dbReference type="EMBL" id="KAA8494270.1"/>
    </source>
</evidence>
<feature type="transmembrane region" description="Helical" evidence="1">
    <location>
        <begin position="74"/>
        <end position="95"/>
    </location>
</feature>
<comment type="caution">
    <text evidence="2">The sequence shown here is derived from an EMBL/GenBank/DDBJ whole genome shotgun (WGS) entry which is preliminary data.</text>
</comment>
<dbReference type="AlphaFoldDB" id="A0A5J4YTL0"/>
<organism evidence="2 3">
    <name type="scientific">Porphyridium purpureum</name>
    <name type="common">Red alga</name>
    <name type="synonym">Porphyridium cruentum</name>
    <dbReference type="NCBI Taxonomy" id="35688"/>
    <lineage>
        <taxon>Eukaryota</taxon>
        <taxon>Rhodophyta</taxon>
        <taxon>Bangiophyceae</taxon>
        <taxon>Porphyridiales</taxon>
        <taxon>Porphyridiaceae</taxon>
        <taxon>Porphyridium</taxon>
    </lineage>
</organism>
<feature type="transmembrane region" description="Helical" evidence="1">
    <location>
        <begin position="116"/>
        <end position="137"/>
    </location>
</feature>
<gene>
    <name evidence="2" type="ORF">FVE85_4245</name>
</gene>
<keyword evidence="1" id="KW-1133">Transmembrane helix</keyword>
<name>A0A5J4YTL0_PORPP</name>